<dbReference type="InterPro" id="IPR037171">
    <property type="entry name" value="NagB/RpiA_transferase-like"/>
</dbReference>
<sequence length="278" mass="30259">MSSGFNNLDKQVSIEALAALIPDGASVALGGSFLHRGPFALVRELVRQKKSDLEIVKQSPGYDIDLLCRAGVATRARTGIVAMEGNFGLAPHYRKAVETGALRLEEHACATLTAGLRAAAFGTPFQPCAGIDGSHLIEINGWKKLDDPYGKGDPVWVIPAIQPDFAVIHANEVDARGNVRVLGTSHWDRIMSRSAKRVLVVAERVVDTEIFEQQPEVTLIPYFLVQAYAVVPQGAWPGSCWPDYEIDYPAVEKYLKPGPEALQAHLDTAPEALQEHVE</sequence>
<dbReference type="Pfam" id="PF01144">
    <property type="entry name" value="CoA_trans"/>
    <property type="match status" value="1"/>
</dbReference>
<dbReference type="InterPro" id="IPR004165">
    <property type="entry name" value="CoA_trans_fam_I"/>
</dbReference>
<proteinExistence type="predicted"/>
<dbReference type="STRING" id="658167.SAMN04488135_102184"/>
<evidence type="ECO:0000313" key="1">
    <source>
        <dbReference type="EMBL" id="SHH10115.1"/>
    </source>
</evidence>
<dbReference type="RefSeq" id="WP_073101831.1">
    <property type="nucleotide sequence ID" value="NZ_FQXE01000002.1"/>
</dbReference>
<reference evidence="1 2" key="1">
    <citation type="submission" date="2016-11" db="EMBL/GenBank/DDBJ databases">
        <authorList>
            <person name="Jaros S."/>
            <person name="Januszkiewicz K."/>
            <person name="Wedrychowicz H."/>
        </authorList>
    </citation>
    <scope>NUCLEOTIDE SEQUENCE [LARGE SCALE GENOMIC DNA]</scope>
    <source>
        <strain evidence="1 2">CGMCC 1.10190</strain>
    </source>
</reference>
<protein>
    <submittedName>
        <fullName evidence="1">Glutaconate CoA-transferase subunit A</fullName>
    </submittedName>
</protein>
<dbReference type="Gene3D" id="3.40.1080.10">
    <property type="entry name" value="Glutaconate Coenzyme A-transferase"/>
    <property type="match status" value="1"/>
</dbReference>
<name>A0A1M5Q7R7_9BURK</name>
<dbReference type="AlphaFoldDB" id="A0A1M5Q7R7"/>
<dbReference type="Proteomes" id="UP000184226">
    <property type="component" value="Unassembled WGS sequence"/>
</dbReference>
<keyword evidence="1" id="KW-0808">Transferase</keyword>
<dbReference type="OrthoDB" id="9777193at2"/>
<accession>A0A1M5Q7R7</accession>
<dbReference type="SMART" id="SM00882">
    <property type="entry name" value="CoA_trans"/>
    <property type="match status" value="1"/>
</dbReference>
<evidence type="ECO:0000313" key="2">
    <source>
        <dbReference type="Proteomes" id="UP000184226"/>
    </source>
</evidence>
<organism evidence="1 2">
    <name type="scientific">Pollutimonas bauzanensis</name>
    <dbReference type="NCBI Taxonomy" id="658167"/>
    <lineage>
        <taxon>Bacteria</taxon>
        <taxon>Pseudomonadati</taxon>
        <taxon>Pseudomonadota</taxon>
        <taxon>Betaproteobacteria</taxon>
        <taxon>Burkholderiales</taxon>
        <taxon>Alcaligenaceae</taxon>
        <taxon>Pollutimonas</taxon>
    </lineage>
</organism>
<keyword evidence="2" id="KW-1185">Reference proteome</keyword>
<dbReference type="Gene3D" id="3.30.30.40">
    <property type="match status" value="1"/>
</dbReference>
<dbReference type="GO" id="GO:0008410">
    <property type="term" value="F:CoA-transferase activity"/>
    <property type="evidence" value="ECO:0007669"/>
    <property type="project" value="InterPro"/>
</dbReference>
<dbReference type="EMBL" id="FQXE01000002">
    <property type="protein sequence ID" value="SHH10115.1"/>
    <property type="molecule type" value="Genomic_DNA"/>
</dbReference>
<dbReference type="SUPFAM" id="SSF100950">
    <property type="entry name" value="NagB/RpiA/CoA transferase-like"/>
    <property type="match status" value="1"/>
</dbReference>
<gene>
    <name evidence="1" type="ORF">SAMN04488135_102184</name>
</gene>